<evidence type="ECO:0000313" key="4">
    <source>
        <dbReference type="EMBL" id="KAK9130522.1"/>
    </source>
</evidence>
<dbReference type="PANTHER" id="PTHR31672:SF13">
    <property type="entry name" value="F-BOX PROTEIN CPR30-LIKE"/>
    <property type="match status" value="1"/>
</dbReference>
<evidence type="ECO:0000313" key="5">
    <source>
        <dbReference type="Proteomes" id="UP001417504"/>
    </source>
</evidence>
<keyword evidence="1" id="KW-0175">Coiled coil</keyword>
<dbReference type="SUPFAM" id="SSF81383">
    <property type="entry name" value="F-box domain"/>
    <property type="match status" value="1"/>
</dbReference>
<dbReference type="Pfam" id="PF07734">
    <property type="entry name" value="FBA_1"/>
    <property type="match status" value="1"/>
</dbReference>
<dbReference type="AlphaFoldDB" id="A0AAP0P4A7"/>
<comment type="caution">
    <text evidence="4">The sequence shown here is derived from an EMBL/GenBank/DDBJ whole genome shotgun (WGS) entry which is preliminary data.</text>
</comment>
<dbReference type="SMART" id="SM00256">
    <property type="entry name" value="FBOX"/>
    <property type="match status" value="1"/>
</dbReference>
<dbReference type="Pfam" id="PF00646">
    <property type="entry name" value="F-box"/>
    <property type="match status" value="1"/>
</dbReference>
<evidence type="ECO:0000256" key="2">
    <source>
        <dbReference type="SAM" id="MobiDB-lite"/>
    </source>
</evidence>
<dbReference type="PANTHER" id="PTHR31672">
    <property type="entry name" value="BNACNNG10540D PROTEIN"/>
    <property type="match status" value="1"/>
</dbReference>
<keyword evidence="5" id="KW-1185">Reference proteome</keyword>
<name>A0AAP0P4A7_9MAGN</name>
<dbReference type="InterPro" id="IPR017451">
    <property type="entry name" value="F-box-assoc_interact_dom"/>
</dbReference>
<dbReference type="PROSITE" id="PS50181">
    <property type="entry name" value="FBOX"/>
    <property type="match status" value="1"/>
</dbReference>
<reference evidence="4 5" key="1">
    <citation type="submission" date="2024-01" db="EMBL/GenBank/DDBJ databases">
        <title>Genome assemblies of Stephania.</title>
        <authorList>
            <person name="Yang L."/>
        </authorList>
    </citation>
    <scope>NUCLEOTIDE SEQUENCE [LARGE SCALE GENOMIC DNA]</scope>
    <source>
        <strain evidence="4">QJT</strain>
        <tissue evidence="4">Leaf</tissue>
    </source>
</reference>
<dbReference type="InterPro" id="IPR006527">
    <property type="entry name" value="F-box-assoc_dom_typ1"/>
</dbReference>
<dbReference type="Gene3D" id="1.20.1280.50">
    <property type="match status" value="1"/>
</dbReference>
<dbReference type="CDD" id="cd22157">
    <property type="entry name" value="F-box_AtFBW1-like"/>
    <property type="match status" value="1"/>
</dbReference>
<gene>
    <name evidence="4" type="ORF">Sjap_011009</name>
</gene>
<dbReference type="Proteomes" id="UP001417504">
    <property type="component" value="Unassembled WGS sequence"/>
</dbReference>
<sequence length="523" mass="60250">MSIFPREIIQSILSRLPVKSLMRFRCVSKSWLKLIDGPDFIKTHLEQAHLSNDVKIMLKTNDCMYSIDIVIGNLVVDLQRPYETLFWETEEILGSCNGLLLVLLHDVYMFLWNPSTREYKILPESPGLFEGSNLYISYGLGYDPITHDYKVVEVHSRDNDSDDEYGDDDTRKADAIVYSLALDSWKIIPDLPYEFTDVTGKLVNGAIHWEGSPSDAMDMSFFIISFDIGNEEFREVPLPEFKNGKEWARMAVLDGHLCILRYRALGLEVWVMKNYGVRESWTMFFSIGQPVYIPRKELISPLCILKNGEILVNKQGKCLMLYNPKDGRVRNICIRGLSKWNEMEIYVESLVTLKTEESHEGNGRIEEDNVVRMRDEVLSQQDSSSQEPPIDEDQIMYETTGGHDQKGQVCGFGSQASISYYGNSGAGSPQRPLYRAEDAQALPVEYEELQGQLVRQMQHDMQEERERQQKEMQDMVARHQRDLEGLRKEMQDRFTRLEELVREGLGDIRSTSSPTPHHDYGQP</sequence>
<organism evidence="4 5">
    <name type="scientific">Stephania japonica</name>
    <dbReference type="NCBI Taxonomy" id="461633"/>
    <lineage>
        <taxon>Eukaryota</taxon>
        <taxon>Viridiplantae</taxon>
        <taxon>Streptophyta</taxon>
        <taxon>Embryophyta</taxon>
        <taxon>Tracheophyta</taxon>
        <taxon>Spermatophyta</taxon>
        <taxon>Magnoliopsida</taxon>
        <taxon>Ranunculales</taxon>
        <taxon>Menispermaceae</taxon>
        <taxon>Menispermoideae</taxon>
        <taxon>Cissampelideae</taxon>
        <taxon>Stephania</taxon>
    </lineage>
</organism>
<feature type="domain" description="F-box" evidence="3">
    <location>
        <begin position="1"/>
        <end position="44"/>
    </location>
</feature>
<dbReference type="EMBL" id="JBBNAE010000004">
    <property type="protein sequence ID" value="KAK9130522.1"/>
    <property type="molecule type" value="Genomic_DNA"/>
</dbReference>
<proteinExistence type="predicted"/>
<feature type="coiled-coil region" evidence="1">
    <location>
        <begin position="454"/>
        <end position="503"/>
    </location>
</feature>
<feature type="region of interest" description="Disordered" evidence="2">
    <location>
        <begin position="504"/>
        <end position="523"/>
    </location>
</feature>
<evidence type="ECO:0000256" key="1">
    <source>
        <dbReference type="SAM" id="Coils"/>
    </source>
</evidence>
<dbReference type="InterPro" id="IPR001810">
    <property type="entry name" value="F-box_dom"/>
</dbReference>
<accession>A0AAP0P4A7</accession>
<dbReference type="NCBIfam" id="TIGR01640">
    <property type="entry name" value="F_box_assoc_1"/>
    <property type="match status" value="1"/>
</dbReference>
<dbReference type="InterPro" id="IPR050796">
    <property type="entry name" value="SCF_F-box_component"/>
</dbReference>
<dbReference type="SUPFAM" id="SSF117281">
    <property type="entry name" value="Kelch motif"/>
    <property type="match status" value="1"/>
</dbReference>
<dbReference type="InterPro" id="IPR036047">
    <property type="entry name" value="F-box-like_dom_sf"/>
</dbReference>
<dbReference type="InterPro" id="IPR015915">
    <property type="entry name" value="Kelch-typ_b-propeller"/>
</dbReference>
<evidence type="ECO:0000259" key="3">
    <source>
        <dbReference type="PROSITE" id="PS50181"/>
    </source>
</evidence>
<protein>
    <recommendedName>
        <fullName evidence="3">F-box domain-containing protein</fullName>
    </recommendedName>
</protein>